<protein>
    <submittedName>
        <fullName evidence="5">HTR-like protein</fullName>
    </submittedName>
</protein>
<feature type="modified residue" description="4-aspartylphosphate" evidence="2">
    <location>
        <position position="72"/>
    </location>
</feature>
<gene>
    <name evidence="5" type="ORF">C475_04121</name>
</gene>
<dbReference type="SMART" id="SM00448">
    <property type="entry name" value="REC"/>
    <property type="match status" value="1"/>
</dbReference>
<evidence type="ECO:0000259" key="3">
    <source>
        <dbReference type="PROSITE" id="PS50110"/>
    </source>
</evidence>
<dbReference type="InterPro" id="IPR011006">
    <property type="entry name" value="CheY-like_superfamily"/>
</dbReference>
<evidence type="ECO:0000259" key="4">
    <source>
        <dbReference type="PROSITE" id="PS50112"/>
    </source>
</evidence>
<dbReference type="Pfam" id="PF00072">
    <property type="entry name" value="Response_reg"/>
    <property type="match status" value="1"/>
</dbReference>
<keyword evidence="1 2" id="KW-0597">Phosphoprotein</keyword>
<feature type="domain" description="PAS" evidence="4">
    <location>
        <begin position="148"/>
        <end position="218"/>
    </location>
</feature>
<evidence type="ECO:0000256" key="2">
    <source>
        <dbReference type="PROSITE-ProRule" id="PRU00169"/>
    </source>
</evidence>
<organism evidence="5 6">
    <name type="scientific">Halosimplex carlsbadense 2-9-1</name>
    <dbReference type="NCBI Taxonomy" id="797114"/>
    <lineage>
        <taxon>Archaea</taxon>
        <taxon>Methanobacteriati</taxon>
        <taxon>Methanobacteriota</taxon>
        <taxon>Stenosarchaea group</taxon>
        <taxon>Halobacteria</taxon>
        <taxon>Halobacteriales</taxon>
        <taxon>Haloarculaceae</taxon>
        <taxon>Halosimplex</taxon>
    </lineage>
</organism>
<dbReference type="SUPFAM" id="SSF55785">
    <property type="entry name" value="PYP-like sensor domain (PAS domain)"/>
    <property type="match status" value="1"/>
</dbReference>
<feature type="domain" description="Response regulatory" evidence="3">
    <location>
        <begin position="24"/>
        <end position="137"/>
    </location>
</feature>
<dbReference type="PROSITE" id="PS50112">
    <property type="entry name" value="PAS"/>
    <property type="match status" value="1"/>
</dbReference>
<dbReference type="CDD" id="cd00130">
    <property type="entry name" value="PAS"/>
    <property type="match status" value="1"/>
</dbReference>
<evidence type="ECO:0000313" key="5">
    <source>
        <dbReference type="EMBL" id="ELZ28792.1"/>
    </source>
</evidence>
<dbReference type="eggNOG" id="arCOG02387">
    <property type="taxonomic scope" value="Archaea"/>
</dbReference>
<sequence>MTAVIEDIAAATANAPASSDESIDVICVDDDRDYLDLIAAHLSEHDDLSVRTETAPADALDHVDAVDCVVSDYDMPGTNGLEFLSDVRERAPTLPFVLFTGSERADIAEGFPESTWTEFLRKNSPTVTMSILAGRIRRLVHHHRTMRTAERGLTAIEATADAIAVVAPDGTFSFVNHVFASRFGAEPNDLIGSPWRECFPDEEVERLESTALETVRDDWQWTGGTVCETDGGDTFTTQTRVAGLDDGSLVFCLTGPGEE</sequence>
<dbReference type="NCBIfam" id="TIGR00229">
    <property type="entry name" value="sensory_box"/>
    <property type="match status" value="1"/>
</dbReference>
<comment type="caution">
    <text evidence="5">The sequence shown here is derived from an EMBL/GenBank/DDBJ whole genome shotgun (WGS) entry which is preliminary data.</text>
</comment>
<evidence type="ECO:0000256" key="1">
    <source>
        <dbReference type="ARBA" id="ARBA00022553"/>
    </source>
</evidence>
<reference evidence="5 6" key="1">
    <citation type="journal article" date="2014" name="PLoS Genet.">
        <title>Phylogenetically driven sequencing of extremely halophilic archaea reveals strategies for static and dynamic osmo-response.</title>
        <authorList>
            <person name="Becker E.A."/>
            <person name="Seitzer P.M."/>
            <person name="Tritt A."/>
            <person name="Larsen D."/>
            <person name="Krusor M."/>
            <person name="Yao A.I."/>
            <person name="Wu D."/>
            <person name="Madern D."/>
            <person name="Eisen J.A."/>
            <person name="Darling A.E."/>
            <person name="Facciotti M.T."/>
        </authorList>
    </citation>
    <scope>NUCLEOTIDE SEQUENCE [LARGE SCALE GENOMIC DNA]</scope>
    <source>
        <strain evidence="5 6">2-9-1</strain>
    </source>
</reference>
<dbReference type="EMBL" id="AOIU01000009">
    <property type="protein sequence ID" value="ELZ28792.1"/>
    <property type="molecule type" value="Genomic_DNA"/>
</dbReference>
<dbReference type="PROSITE" id="PS50110">
    <property type="entry name" value="RESPONSE_REGULATORY"/>
    <property type="match status" value="1"/>
</dbReference>
<dbReference type="STRING" id="797114.C475_04121"/>
<dbReference type="GO" id="GO:0000160">
    <property type="term" value="P:phosphorelay signal transduction system"/>
    <property type="evidence" value="ECO:0007669"/>
    <property type="project" value="InterPro"/>
</dbReference>
<dbReference type="Pfam" id="PF13426">
    <property type="entry name" value="PAS_9"/>
    <property type="match status" value="1"/>
</dbReference>
<dbReference type="InterPro" id="IPR050595">
    <property type="entry name" value="Bact_response_regulator"/>
</dbReference>
<dbReference type="InterPro" id="IPR035965">
    <property type="entry name" value="PAS-like_dom_sf"/>
</dbReference>
<evidence type="ECO:0000313" key="6">
    <source>
        <dbReference type="Proteomes" id="UP000011626"/>
    </source>
</evidence>
<name>M0D269_9EURY</name>
<dbReference type="PANTHER" id="PTHR44591:SF3">
    <property type="entry name" value="RESPONSE REGULATORY DOMAIN-CONTAINING PROTEIN"/>
    <property type="match status" value="1"/>
</dbReference>
<dbReference type="Gene3D" id="3.40.50.2300">
    <property type="match status" value="1"/>
</dbReference>
<dbReference type="InterPro" id="IPR000014">
    <property type="entry name" value="PAS"/>
</dbReference>
<dbReference type="PANTHER" id="PTHR44591">
    <property type="entry name" value="STRESS RESPONSE REGULATOR PROTEIN 1"/>
    <property type="match status" value="1"/>
</dbReference>
<proteinExistence type="predicted"/>
<dbReference type="AlphaFoldDB" id="M0D269"/>
<dbReference type="SMART" id="SM00091">
    <property type="entry name" value="PAS"/>
    <property type="match status" value="1"/>
</dbReference>
<dbReference type="Proteomes" id="UP000011626">
    <property type="component" value="Unassembled WGS sequence"/>
</dbReference>
<keyword evidence="6" id="KW-1185">Reference proteome</keyword>
<dbReference type="Gene3D" id="3.30.450.20">
    <property type="entry name" value="PAS domain"/>
    <property type="match status" value="1"/>
</dbReference>
<dbReference type="InterPro" id="IPR001789">
    <property type="entry name" value="Sig_transdc_resp-reg_receiver"/>
</dbReference>
<accession>M0D269</accession>
<dbReference type="SUPFAM" id="SSF52172">
    <property type="entry name" value="CheY-like"/>
    <property type="match status" value="1"/>
</dbReference>